<dbReference type="Gene3D" id="1.25.10.10">
    <property type="entry name" value="Leucine-rich Repeat Variant"/>
    <property type="match status" value="1"/>
</dbReference>
<organism evidence="2 4">
    <name type="scientific">Medicago truncatula</name>
    <name type="common">Barrel medic</name>
    <name type="synonym">Medicago tribuloides</name>
    <dbReference type="NCBI Taxonomy" id="3880"/>
    <lineage>
        <taxon>Eukaryota</taxon>
        <taxon>Viridiplantae</taxon>
        <taxon>Streptophyta</taxon>
        <taxon>Embryophyta</taxon>
        <taxon>Tracheophyta</taxon>
        <taxon>Spermatophyta</taxon>
        <taxon>Magnoliopsida</taxon>
        <taxon>eudicotyledons</taxon>
        <taxon>Gunneridae</taxon>
        <taxon>Pentapetalae</taxon>
        <taxon>rosids</taxon>
        <taxon>fabids</taxon>
        <taxon>Fabales</taxon>
        <taxon>Fabaceae</taxon>
        <taxon>Papilionoideae</taxon>
        <taxon>50 kb inversion clade</taxon>
        <taxon>NPAAA clade</taxon>
        <taxon>Hologalegina</taxon>
        <taxon>IRL clade</taxon>
        <taxon>Trifolieae</taxon>
        <taxon>Medicago</taxon>
    </lineage>
</organism>
<sequence>MVSRDGKDKTSEERRIAICIFDVAEHCGEAAHKYYGSFLPLLLEACNDQCSDVREVPYLCYLSEAGVCAEFGGSVFKPLVGARRKIFQFHLDSINVAQVDGKAFDYIDSTEKATDLVKTDTQETSTSKSGSKRSGESIED</sequence>
<dbReference type="Proteomes" id="UP000002051">
    <property type="component" value="Unassembled WGS sequence"/>
</dbReference>
<name>G7KYH4_MEDTR</name>
<reference evidence="2 4" key="1">
    <citation type="journal article" date="2011" name="Nature">
        <title>The Medicago genome provides insight into the evolution of rhizobial symbioses.</title>
        <authorList>
            <person name="Young N.D."/>
            <person name="Debelle F."/>
            <person name="Oldroyd G.E."/>
            <person name="Geurts R."/>
            <person name="Cannon S.B."/>
            <person name="Udvardi M.K."/>
            <person name="Benedito V.A."/>
            <person name="Mayer K.F."/>
            <person name="Gouzy J."/>
            <person name="Schoof H."/>
            <person name="Van de Peer Y."/>
            <person name="Proost S."/>
            <person name="Cook D.R."/>
            <person name="Meyers B.C."/>
            <person name="Spannagl M."/>
            <person name="Cheung F."/>
            <person name="De Mita S."/>
            <person name="Krishnakumar V."/>
            <person name="Gundlach H."/>
            <person name="Zhou S."/>
            <person name="Mudge J."/>
            <person name="Bharti A.K."/>
            <person name="Murray J.D."/>
            <person name="Naoumkina M.A."/>
            <person name="Rosen B."/>
            <person name="Silverstein K.A."/>
            <person name="Tang H."/>
            <person name="Rombauts S."/>
            <person name="Zhao P.X."/>
            <person name="Zhou P."/>
            <person name="Barbe V."/>
            <person name="Bardou P."/>
            <person name="Bechner M."/>
            <person name="Bellec A."/>
            <person name="Berger A."/>
            <person name="Berges H."/>
            <person name="Bidwell S."/>
            <person name="Bisseling T."/>
            <person name="Choisne N."/>
            <person name="Couloux A."/>
            <person name="Denny R."/>
            <person name="Deshpande S."/>
            <person name="Dai X."/>
            <person name="Doyle J.J."/>
            <person name="Dudez A.M."/>
            <person name="Farmer A.D."/>
            <person name="Fouteau S."/>
            <person name="Franken C."/>
            <person name="Gibelin C."/>
            <person name="Gish J."/>
            <person name="Goldstein S."/>
            <person name="Gonzalez A.J."/>
            <person name="Green P.J."/>
            <person name="Hallab A."/>
            <person name="Hartog M."/>
            <person name="Hua A."/>
            <person name="Humphray S.J."/>
            <person name="Jeong D.H."/>
            <person name="Jing Y."/>
            <person name="Jocker A."/>
            <person name="Kenton S.M."/>
            <person name="Kim D.J."/>
            <person name="Klee K."/>
            <person name="Lai H."/>
            <person name="Lang C."/>
            <person name="Lin S."/>
            <person name="Macmil S.L."/>
            <person name="Magdelenat G."/>
            <person name="Matthews L."/>
            <person name="McCorrison J."/>
            <person name="Monaghan E.L."/>
            <person name="Mun J.H."/>
            <person name="Najar F.Z."/>
            <person name="Nicholson C."/>
            <person name="Noirot C."/>
            <person name="O'Bleness M."/>
            <person name="Paule C.R."/>
            <person name="Poulain J."/>
            <person name="Prion F."/>
            <person name="Qin B."/>
            <person name="Qu C."/>
            <person name="Retzel E.F."/>
            <person name="Riddle C."/>
            <person name="Sallet E."/>
            <person name="Samain S."/>
            <person name="Samson N."/>
            <person name="Sanders I."/>
            <person name="Saurat O."/>
            <person name="Scarpelli C."/>
            <person name="Schiex T."/>
            <person name="Segurens B."/>
            <person name="Severin A.J."/>
            <person name="Sherrier D.J."/>
            <person name="Shi R."/>
            <person name="Sims S."/>
            <person name="Singer S.R."/>
            <person name="Sinharoy S."/>
            <person name="Sterck L."/>
            <person name="Viollet A."/>
            <person name="Wang B.B."/>
            <person name="Wang K."/>
            <person name="Wang M."/>
            <person name="Wang X."/>
            <person name="Warfsmann J."/>
            <person name="Weissenbach J."/>
            <person name="White D.D."/>
            <person name="White J.D."/>
            <person name="Wiley G.B."/>
            <person name="Wincker P."/>
            <person name="Xing Y."/>
            <person name="Yang L."/>
            <person name="Yao Z."/>
            <person name="Ying F."/>
            <person name="Zhai J."/>
            <person name="Zhou L."/>
            <person name="Zuber A."/>
            <person name="Denarie J."/>
            <person name="Dixon R.A."/>
            <person name="May G.D."/>
            <person name="Schwartz D.C."/>
            <person name="Rogers J."/>
            <person name="Quetier F."/>
            <person name="Town C.D."/>
            <person name="Roe B.A."/>
        </authorList>
    </citation>
    <scope>NUCLEOTIDE SEQUENCE [LARGE SCALE GENOMIC DNA]</scope>
    <source>
        <strain evidence="2">A17</strain>
        <strain evidence="3 4">cv. Jemalong A17</strain>
    </source>
</reference>
<reference evidence="3" key="3">
    <citation type="submission" date="2015-04" db="UniProtKB">
        <authorList>
            <consortium name="EnsemblPlants"/>
        </authorList>
    </citation>
    <scope>IDENTIFICATION</scope>
    <source>
        <strain evidence="3">cv. Jemalong A17</strain>
    </source>
</reference>
<dbReference type="HOGENOM" id="CLU_1838123_0_0_1"/>
<keyword evidence="4" id="KW-1185">Reference proteome</keyword>
<protein>
    <submittedName>
        <fullName evidence="2 3">Uncharacterized protein</fullName>
    </submittedName>
</protein>
<dbReference type="eggNOG" id="KOG2171">
    <property type="taxonomic scope" value="Eukaryota"/>
</dbReference>
<dbReference type="AlphaFoldDB" id="G7KYH4"/>
<dbReference type="PaxDb" id="3880-AES81635"/>
<dbReference type="EnsemblPlants" id="AES81635">
    <property type="protein sequence ID" value="AES81635"/>
    <property type="gene ID" value="MTR_7g098920"/>
</dbReference>
<accession>G7KYH4</accession>
<dbReference type="EMBL" id="CM001223">
    <property type="protein sequence ID" value="AES81635.2"/>
    <property type="molecule type" value="Genomic_DNA"/>
</dbReference>
<feature type="region of interest" description="Disordered" evidence="1">
    <location>
        <begin position="116"/>
        <end position="140"/>
    </location>
</feature>
<proteinExistence type="predicted"/>
<evidence type="ECO:0000313" key="4">
    <source>
        <dbReference type="Proteomes" id="UP000002051"/>
    </source>
</evidence>
<gene>
    <name evidence="2" type="ordered locus">MTR_7g098920</name>
</gene>
<evidence type="ECO:0000313" key="3">
    <source>
        <dbReference type="EnsemblPlants" id="AES81635"/>
    </source>
</evidence>
<accession>A0A0C3WDD4</accession>
<dbReference type="STRING" id="3880.G7KYH4"/>
<evidence type="ECO:0000313" key="2">
    <source>
        <dbReference type="EMBL" id="AES81635.2"/>
    </source>
</evidence>
<evidence type="ECO:0000256" key="1">
    <source>
        <dbReference type="SAM" id="MobiDB-lite"/>
    </source>
</evidence>
<reference evidence="2 4" key="2">
    <citation type="journal article" date="2014" name="BMC Genomics">
        <title>An improved genome release (version Mt4.0) for the model legume Medicago truncatula.</title>
        <authorList>
            <person name="Tang H."/>
            <person name="Krishnakumar V."/>
            <person name="Bidwell S."/>
            <person name="Rosen B."/>
            <person name="Chan A."/>
            <person name="Zhou S."/>
            <person name="Gentzbittel L."/>
            <person name="Childs K.L."/>
            <person name="Yandell M."/>
            <person name="Gundlach H."/>
            <person name="Mayer K.F."/>
            <person name="Schwartz D.C."/>
            <person name="Town C.D."/>
        </authorList>
    </citation>
    <scope>GENOME REANNOTATION</scope>
    <source>
        <strain evidence="3 4">cv. Jemalong A17</strain>
    </source>
</reference>
<dbReference type="InterPro" id="IPR011989">
    <property type="entry name" value="ARM-like"/>
</dbReference>